<keyword evidence="3" id="KW-1185">Reference proteome</keyword>
<feature type="region of interest" description="Disordered" evidence="1">
    <location>
        <begin position="731"/>
        <end position="752"/>
    </location>
</feature>
<evidence type="ECO:0000256" key="1">
    <source>
        <dbReference type="SAM" id="MobiDB-lite"/>
    </source>
</evidence>
<accession>A0AAQ4RRS7</accession>
<dbReference type="Ensembl" id="ENSGACT00000046537.1">
    <property type="protein sequence ID" value="ENSGACP00000066486.1"/>
    <property type="gene ID" value="ENSGACG00000003896.2"/>
</dbReference>
<dbReference type="GO" id="GO:1990414">
    <property type="term" value="P:replication-born double-strand break repair via sister chromatid exchange"/>
    <property type="evidence" value="ECO:0007669"/>
    <property type="project" value="TreeGrafter"/>
</dbReference>
<dbReference type="GO" id="GO:1905168">
    <property type="term" value="P:positive regulation of double-strand break repair via homologous recombination"/>
    <property type="evidence" value="ECO:0007669"/>
    <property type="project" value="TreeGrafter"/>
</dbReference>
<reference evidence="2 3" key="1">
    <citation type="journal article" date="2021" name="G3 (Bethesda)">
        <title>Improved contiguity of the threespine stickleback genome using long-read sequencing.</title>
        <authorList>
            <person name="Nath S."/>
            <person name="Shaw D.E."/>
            <person name="White M.A."/>
        </authorList>
    </citation>
    <scope>NUCLEOTIDE SEQUENCE [LARGE SCALE GENOMIC DNA]</scope>
    <source>
        <strain evidence="2 3">Lake Benthic</strain>
    </source>
</reference>
<reference evidence="2" key="2">
    <citation type="submission" date="2025-08" db="UniProtKB">
        <authorList>
            <consortium name="Ensembl"/>
        </authorList>
    </citation>
    <scope>IDENTIFICATION</scope>
</reference>
<dbReference type="InterPro" id="IPR033333">
    <property type="entry name" value="FANCB"/>
</dbReference>
<proteinExistence type="predicted"/>
<dbReference type="GO" id="GO:0036297">
    <property type="term" value="P:interstrand cross-link repair"/>
    <property type="evidence" value="ECO:0007669"/>
    <property type="project" value="InterPro"/>
</dbReference>
<reference evidence="2" key="3">
    <citation type="submission" date="2025-09" db="UniProtKB">
        <authorList>
            <consortium name="Ensembl"/>
        </authorList>
    </citation>
    <scope>IDENTIFICATION</scope>
</reference>
<dbReference type="PANTHER" id="PTHR28450">
    <property type="entry name" value="FANCONI ANEMIA GROUP B PROTEIN"/>
    <property type="match status" value="1"/>
</dbReference>
<dbReference type="GeneTree" id="ENSGT00390000009885"/>
<organism evidence="2 3">
    <name type="scientific">Gasterosteus aculeatus aculeatus</name>
    <name type="common">three-spined stickleback</name>
    <dbReference type="NCBI Taxonomy" id="481459"/>
    <lineage>
        <taxon>Eukaryota</taxon>
        <taxon>Metazoa</taxon>
        <taxon>Chordata</taxon>
        <taxon>Craniata</taxon>
        <taxon>Vertebrata</taxon>
        <taxon>Euteleostomi</taxon>
        <taxon>Actinopterygii</taxon>
        <taxon>Neopterygii</taxon>
        <taxon>Teleostei</taxon>
        <taxon>Neoteleostei</taxon>
        <taxon>Acanthomorphata</taxon>
        <taxon>Eupercaria</taxon>
        <taxon>Perciformes</taxon>
        <taxon>Cottioidei</taxon>
        <taxon>Gasterosteales</taxon>
        <taxon>Gasterosteidae</taxon>
        <taxon>Gasterosteus</taxon>
    </lineage>
</organism>
<dbReference type="GO" id="GO:2000042">
    <property type="term" value="P:negative regulation of double-strand break repair via homologous recombination"/>
    <property type="evidence" value="ECO:0007669"/>
    <property type="project" value="TreeGrafter"/>
</dbReference>
<name>A0AAQ4RRS7_GASAC</name>
<protein>
    <submittedName>
        <fullName evidence="2">FA complementation group B</fullName>
    </submittedName>
</protein>
<evidence type="ECO:0000313" key="3">
    <source>
        <dbReference type="Proteomes" id="UP000007635"/>
    </source>
</evidence>
<dbReference type="GO" id="GO:0043240">
    <property type="term" value="C:Fanconi anaemia nuclear complex"/>
    <property type="evidence" value="ECO:0007669"/>
    <property type="project" value="InterPro"/>
</dbReference>
<evidence type="ECO:0000313" key="2">
    <source>
        <dbReference type="Ensembl" id="ENSGACP00000066486.1"/>
    </source>
</evidence>
<dbReference type="PANTHER" id="PTHR28450:SF1">
    <property type="entry name" value="FANCONI ANEMIA GROUP B PROTEIN"/>
    <property type="match status" value="1"/>
</dbReference>
<dbReference type="AlphaFoldDB" id="A0AAQ4RRS7"/>
<feature type="region of interest" description="Disordered" evidence="1">
    <location>
        <begin position="400"/>
        <end position="420"/>
    </location>
</feature>
<sequence length="806" mass="87864">TTFKRARNCSRNPHRLSARGKIISFDCKRASATRDSERSELIFRSLSFAREANAFVKADDGAAVVAAGKRSARVDIVACECAANVATRVRAPCVLVTRKSASGASFHYSLLALSGSGRLETCVQFKLPYEMRENVSILRGPTVAWSHAGGVFHASPRTAEVRRTPLELSHCVIGELPLHEDQVFVLGLPAHPGRCPGGARAAGCFVESAQVFDGSVIMPHQYVGITRCVLALSADKVDGVLKSAVVAATSNRQLVSFENGAVKEACQLPFDRPELIQLVNAGRHGCLFVVSFHQGHVCALWKDTFQIASRWSGVTSVHVEDFLGCGTDQMLLVFEDGGVTEQPMRRFLLTDLCGISYSVSQRAHSSCLTQTTVAVTLMLSMITVSALSVQEGLIALWEEEEEDDDESKDEKMPDMPAVSSKPQVDKLWHRVAEERLVVGVILSTDSSTPVASVSLSILTETGQGSTPAVIEAQSQVFCLPAPCSSSSSSSPSSSSTAYTFLEPAAKRSKQHLAGRADELNACRLAVTAVTRLTPLLNSGCAKCRVMLHYVQGRDAFAVVSNPTPVVVHCGDVALDINHNFQTRLLIKPELQTEDFLSLMALRDQRVFRIHSPDHSLDDIDGWIQKIAGCRRIEVSPQYLLLNSSGPSALMLLHWHQMSPFQGELSVHSSQLQALQLLDSLLAHLPACCSIQSVKGTRGQGAAQILSLALEKELVSLRDGVSLLLCEEEEEEKEEEKKSLGHGETPQPGSVEELQRRREAFQGDVERSKTRLSPLVDVGRYRELTRRMSKVQLDTDLAAFLNTNNFV</sequence>
<dbReference type="Proteomes" id="UP000007635">
    <property type="component" value="Chromosome XVI"/>
</dbReference>